<dbReference type="Proteomes" id="UP000287188">
    <property type="component" value="Unassembled WGS sequence"/>
</dbReference>
<organism evidence="1 2">
    <name type="scientific">Dictyobacter kobayashii</name>
    <dbReference type="NCBI Taxonomy" id="2014872"/>
    <lineage>
        <taxon>Bacteria</taxon>
        <taxon>Bacillati</taxon>
        <taxon>Chloroflexota</taxon>
        <taxon>Ktedonobacteria</taxon>
        <taxon>Ktedonobacterales</taxon>
        <taxon>Dictyobacteraceae</taxon>
        <taxon>Dictyobacter</taxon>
    </lineage>
</organism>
<accession>A0A402APP5</accession>
<keyword evidence="2" id="KW-1185">Reference proteome</keyword>
<evidence type="ECO:0000313" key="1">
    <source>
        <dbReference type="EMBL" id="GCE21151.1"/>
    </source>
</evidence>
<dbReference type="SUPFAM" id="SSF52540">
    <property type="entry name" value="P-loop containing nucleoside triphosphate hydrolases"/>
    <property type="match status" value="1"/>
</dbReference>
<dbReference type="InterPro" id="IPR027417">
    <property type="entry name" value="P-loop_NTPase"/>
</dbReference>
<evidence type="ECO:0000313" key="2">
    <source>
        <dbReference type="Proteomes" id="UP000287188"/>
    </source>
</evidence>
<name>A0A402APP5_9CHLR</name>
<dbReference type="PANTHER" id="PTHR47691">
    <property type="entry name" value="REGULATOR-RELATED"/>
    <property type="match status" value="1"/>
</dbReference>
<dbReference type="PANTHER" id="PTHR47691:SF3">
    <property type="entry name" value="HTH-TYPE TRANSCRIPTIONAL REGULATOR RV0890C-RELATED"/>
    <property type="match status" value="1"/>
</dbReference>
<comment type="caution">
    <text evidence="1">The sequence shown here is derived from an EMBL/GenBank/DDBJ whole genome shotgun (WGS) entry which is preliminary data.</text>
</comment>
<dbReference type="EMBL" id="BIFS01000001">
    <property type="protein sequence ID" value="GCE21151.1"/>
    <property type="molecule type" value="Genomic_DNA"/>
</dbReference>
<protein>
    <recommendedName>
        <fullName evidence="3">Orc1-like AAA ATPase domain-containing protein</fullName>
    </recommendedName>
</protein>
<gene>
    <name evidence="1" type="ORF">KDK_49510</name>
</gene>
<evidence type="ECO:0008006" key="3">
    <source>
        <dbReference type="Google" id="ProtNLM"/>
    </source>
</evidence>
<dbReference type="AlphaFoldDB" id="A0A402APP5"/>
<dbReference type="RefSeq" id="WP_126552692.1">
    <property type="nucleotide sequence ID" value="NZ_BIFS01000001.1"/>
</dbReference>
<dbReference type="OrthoDB" id="499349at2"/>
<proteinExistence type="predicted"/>
<dbReference type="Gene3D" id="3.40.50.300">
    <property type="entry name" value="P-loop containing nucleotide triphosphate hydrolases"/>
    <property type="match status" value="1"/>
</dbReference>
<sequence>MTEDTTYQHAIGAGVTRNVESTETVWKVPSYLTSLIGREKEVHDICVQLQQHDTRLLTLLGSGGVGKTRIALQVAHQLKGRFLHGIYFLSFSMLQDPGPYFRISRMHSK</sequence>
<reference evidence="2" key="1">
    <citation type="submission" date="2018-12" db="EMBL/GenBank/DDBJ databases">
        <title>Tengunoibacter tsumagoiensis gen. nov., sp. nov., Dictyobacter kobayashii sp. nov., D. alpinus sp. nov., and D. joshuensis sp. nov. and description of Dictyobacteraceae fam. nov. within the order Ktedonobacterales isolated from Tengu-no-mugimeshi.</title>
        <authorList>
            <person name="Wang C.M."/>
            <person name="Zheng Y."/>
            <person name="Sakai Y."/>
            <person name="Toyoda A."/>
            <person name="Minakuchi Y."/>
            <person name="Abe K."/>
            <person name="Yokota A."/>
            <person name="Yabe S."/>
        </authorList>
    </citation>
    <scope>NUCLEOTIDE SEQUENCE [LARGE SCALE GENOMIC DNA]</scope>
    <source>
        <strain evidence="2">Uno11</strain>
    </source>
</reference>